<reference evidence="2 3" key="1">
    <citation type="submission" date="2021-11" db="EMBL/GenBank/DDBJ databases">
        <title>Black yeast isolated from Biological Soil Crust.</title>
        <authorList>
            <person name="Kurbessoian T."/>
        </authorList>
    </citation>
    <scope>NUCLEOTIDE SEQUENCE [LARGE SCALE GENOMIC DNA]</scope>
    <source>
        <strain evidence="2 3">CCFEE 5522</strain>
    </source>
</reference>
<evidence type="ECO:0000313" key="2">
    <source>
        <dbReference type="EMBL" id="KAK4550466.1"/>
    </source>
</evidence>
<feature type="region of interest" description="Disordered" evidence="1">
    <location>
        <begin position="262"/>
        <end position="527"/>
    </location>
</feature>
<dbReference type="Proteomes" id="UP001324427">
    <property type="component" value="Unassembled WGS sequence"/>
</dbReference>
<dbReference type="AlphaFoldDB" id="A0AAV9JY02"/>
<dbReference type="PANTHER" id="PTHR35140:SF1">
    <property type="entry name" value="MITOTIC CHECK POINT PROTEIN BFA1"/>
    <property type="match status" value="1"/>
</dbReference>
<evidence type="ECO:0000256" key="1">
    <source>
        <dbReference type="SAM" id="MobiDB-lite"/>
    </source>
</evidence>
<gene>
    <name evidence="2" type="ORF">LTR36_000045</name>
</gene>
<sequence length="821" mass="89366">MAMAMAMAMECWDDDADFHGDFNPLGNSVGTAHGSISSRLSVHSESLAGDDDWNVVLQPNDELSTHQAILSAKQAGIPLPSNVPSSALLGGTIKRLGKKPSRQKIGDDWDTDLEMPDSGLTLKPSAKAPEPQGEEFDDFEELEGSLGIRFAGTRRDARNRSLSASGMSPSLGSATAESEDDDLRGLELPEGPMDFDAILKKRRATEAELSDMSQASPAIEQPSTVNLHKKSKLLSDDNEDFLNDFDLGGGDFLDNRKTRMNKNLKIKTSKPTAPAPRPATTINFHDKPTDKPMHMRSHLPRPVSGCKPASRLEPVFETGASQAIRERRQPATTGAHLLRSKRSMPAIGSSQRTSIPTQKPSFLPASVSNHQSQHNASAVQRAMPYHVRRDSDPNRKGAQSPPPRPHSRLSNAFLPDTPSRGARQQRKDLAPAALAREAAAKRTLTKPARRRNFGDGSELEVFDDLPTSTTKESKFVKEPVARGNTRQGLRPAPSRTNLRDPMKRNSAIPDRMMTPAPPKTPASPTKGFHEAHIHTPSYLRDTAASRIARESKITNNPRPRSEGPLMPLSTNWKAQIAARSPHTSPGTQRQKAKRIQPTLIKAMGPGMAKTEKGMVYNPQTLRWEGNENTLAHFEIPPPLQTPTPTGHQAQTSYMDHLPDAPSSSPPRPALIAPMQTTHGVQVNGGMVFDPRQMKWLKLKDGRDISGQLSPSVTDGEDEDDAFAGIDDLKEEGSPFPGVGGGRAGSVAGGMASPVSMAGAGGGEVHEEFDLGPQFIRVQRDEEAAWRRRCEGWFPSGGAAPRVDDGRWRWAIREMVPRGGFQ</sequence>
<comment type="caution">
    <text evidence="2">The sequence shown here is derived from an EMBL/GenBank/DDBJ whole genome shotgun (WGS) entry which is preliminary data.</text>
</comment>
<dbReference type="EMBL" id="JAVFHQ010000001">
    <property type="protein sequence ID" value="KAK4550466.1"/>
    <property type="molecule type" value="Genomic_DNA"/>
</dbReference>
<proteinExistence type="predicted"/>
<protein>
    <recommendedName>
        <fullName evidence="4">Cytokinesis regulator</fullName>
    </recommendedName>
</protein>
<name>A0AAV9JY02_9PEZI</name>
<dbReference type="GO" id="GO:0005096">
    <property type="term" value="F:GTPase activator activity"/>
    <property type="evidence" value="ECO:0007669"/>
    <property type="project" value="InterPro"/>
</dbReference>
<feature type="compositionally biased region" description="Polar residues" evidence="1">
    <location>
        <begin position="348"/>
        <end position="378"/>
    </location>
</feature>
<feature type="compositionally biased region" description="Polar residues" evidence="1">
    <location>
        <begin position="160"/>
        <end position="176"/>
    </location>
</feature>
<feature type="compositionally biased region" description="Basic and acidic residues" evidence="1">
    <location>
        <begin position="471"/>
        <end position="480"/>
    </location>
</feature>
<dbReference type="GO" id="GO:0044732">
    <property type="term" value="C:mitotic spindle pole body"/>
    <property type="evidence" value="ECO:0007669"/>
    <property type="project" value="TreeGrafter"/>
</dbReference>
<feature type="region of interest" description="Disordered" evidence="1">
    <location>
        <begin position="97"/>
        <end position="138"/>
    </location>
</feature>
<feature type="region of interest" description="Disordered" evidence="1">
    <location>
        <begin position="159"/>
        <end position="191"/>
    </location>
</feature>
<dbReference type="GO" id="GO:1990334">
    <property type="term" value="C:Bfa1-Bub2 complex"/>
    <property type="evidence" value="ECO:0007669"/>
    <property type="project" value="InterPro"/>
</dbReference>
<evidence type="ECO:0000313" key="3">
    <source>
        <dbReference type="Proteomes" id="UP001324427"/>
    </source>
</evidence>
<organism evidence="2 3">
    <name type="scientific">Oleoguttula mirabilis</name>
    <dbReference type="NCBI Taxonomy" id="1507867"/>
    <lineage>
        <taxon>Eukaryota</taxon>
        <taxon>Fungi</taxon>
        <taxon>Dikarya</taxon>
        <taxon>Ascomycota</taxon>
        <taxon>Pezizomycotina</taxon>
        <taxon>Dothideomycetes</taxon>
        <taxon>Dothideomycetidae</taxon>
        <taxon>Mycosphaerellales</taxon>
        <taxon>Teratosphaeriaceae</taxon>
        <taxon>Oleoguttula</taxon>
    </lineage>
</organism>
<feature type="compositionally biased region" description="Low complexity" evidence="1">
    <location>
        <begin position="430"/>
        <end position="442"/>
    </location>
</feature>
<dbReference type="PANTHER" id="PTHR35140">
    <property type="entry name" value="MITOTIC CHECK POINT PROTEIN BFA1"/>
    <property type="match status" value="1"/>
</dbReference>
<feature type="compositionally biased region" description="Basic and acidic residues" evidence="1">
    <location>
        <begin position="284"/>
        <end position="293"/>
    </location>
</feature>
<keyword evidence="3" id="KW-1185">Reference proteome</keyword>
<evidence type="ECO:0008006" key="4">
    <source>
        <dbReference type="Google" id="ProtNLM"/>
    </source>
</evidence>
<accession>A0AAV9JY02</accession>
<dbReference type="InterPro" id="IPR034586">
    <property type="entry name" value="Bfa1/Byr4"/>
</dbReference>
<dbReference type="GO" id="GO:0031578">
    <property type="term" value="P:mitotic spindle orientation checkpoint signaling"/>
    <property type="evidence" value="ECO:0007669"/>
    <property type="project" value="TreeGrafter"/>
</dbReference>